<name>A0A1W7GKN1_9CAUD</name>
<proteinExistence type="predicted"/>
<accession>A0A1W7GKN1</accession>
<keyword evidence="2" id="KW-1185">Reference proteome</keyword>
<organism evidence="1 2">
    <name type="scientific">Tenacibaculum phage pT24</name>
    <dbReference type="NCBI Taxonomy" id="1880590"/>
    <lineage>
        <taxon>Viruses</taxon>
        <taxon>Duplodnaviria</taxon>
        <taxon>Heunggongvirae</taxon>
        <taxon>Uroviricota</taxon>
        <taxon>Caudoviricetes</taxon>
        <taxon>Kungbxnavirus</taxon>
        <taxon>Kungbxnavirus pT24</taxon>
    </lineage>
</organism>
<reference evidence="1 2" key="1">
    <citation type="submission" date="2016-07" db="EMBL/GenBank/DDBJ databases">
        <title>Characterization of three bacteriophages infecting bacteria isolated from shrimp culture pond water.</title>
        <authorList>
            <person name="Khoa H.V."/>
        </authorList>
    </citation>
    <scope>NUCLEOTIDE SEQUENCE [LARGE SCALE GENOMIC DNA]</scope>
</reference>
<evidence type="ECO:0000313" key="1">
    <source>
        <dbReference type="EMBL" id="BAX25545.1"/>
    </source>
</evidence>
<gene>
    <name evidence="1" type="ORF">BPT24_004</name>
</gene>
<evidence type="ECO:0000313" key="2">
    <source>
        <dbReference type="Proteomes" id="UP000224877"/>
    </source>
</evidence>
<dbReference type="Proteomes" id="UP000224877">
    <property type="component" value="Segment"/>
</dbReference>
<protein>
    <submittedName>
        <fullName evidence="1">Uncharacterized protein</fullName>
    </submittedName>
</protein>
<dbReference type="EMBL" id="LC168164">
    <property type="protein sequence ID" value="BAX25545.1"/>
    <property type="molecule type" value="Genomic_DNA"/>
</dbReference>
<sequence>MRSNNNLETEKIIRRLKSVKKNPFIFMSITDSGNTQYLKCSENGAKFPFNIPEFIERVGMMAYGCEIIVDENFIRSNNFLPPTQKTTIVLCDNPSTFKDEVVENQSRTVARYITFINKRSILSYIIDHEIRRKTPLYFILSQDTQDRFLGIKSRYIYDTLELCVSDRKSNGNVLSNIESTVDGFYKHRIETFGTDVSDKENERQQKVDTANKGRKETILNGSMKIVETFKKEDTEGCGYVFKRYSK</sequence>